<evidence type="ECO:0000256" key="2">
    <source>
        <dbReference type="SAM" id="Phobius"/>
    </source>
</evidence>
<feature type="compositionally biased region" description="Pro residues" evidence="1">
    <location>
        <begin position="769"/>
        <end position="782"/>
    </location>
</feature>
<feature type="compositionally biased region" description="Basic and acidic residues" evidence="1">
    <location>
        <begin position="254"/>
        <end position="263"/>
    </location>
</feature>
<feature type="region of interest" description="Disordered" evidence="1">
    <location>
        <begin position="1005"/>
        <end position="1068"/>
    </location>
</feature>
<evidence type="ECO:0000313" key="4">
    <source>
        <dbReference type="Proteomes" id="UP001362999"/>
    </source>
</evidence>
<organism evidence="3 4">
    <name type="scientific">Favolaschia claudopus</name>
    <dbReference type="NCBI Taxonomy" id="2862362"/>
    <lineage>
        <taxon>Eukaryota</taxon>
        <taxon>Fungi</taxon>
        <taxon>Dikarya</taxon>
        <taxon>Basidiomycota</taxon>
        <taxon>Agaricomycotina</taxon>
        <taxon>Agaricomycetes</taxon>
        <taxon>Agaricomycetidae</taxon>
        <taxon>Agaricales</taxon>
        <taxon>Marasmiineae</taxon>
        <taxon>Mycenaceae</taxon>
        <taxon>Favolaschia</taxon>
    </lineage>
</organism>
<dbReference type="Proteomes" id="UP001362999">
    <property type="component" value="Unassembled WGS sequence"/>
</dbReference>
<feature type="compositionally biased region" description="Low complexity" evidence="1">
    <location>
        <begin position="857"/>
        <end position="866"/>
    </location>
</feature>
<feature type="compositionally biased region" description="Low complexity" evidence="1">
    <location>
        <begin position="1086"/>
        <end position="1098"/>
    </location>
</feature>
<feature type="compositionally biased region" description="Low complexity" evidence="1">
    <location>
        <begin position="783"/>
        <end position="803"/>
    </location>
</feature>
<feature type="region of interest" description="Disordered" evidence="1">
    <location>
        <begin position="195"/>
        <end position="427"/>
    </location>
</feature>
<feature type="compositionally biased region" description="Low complexity" evidence="1">
    <location>
        <begin position="1005"/>
        <end position="1046"/>
    </location>
</feature>
<dbReference type="EMBL" id="JAWWNJ010000002">
    <property type="protein sequence ID" value="KAK7062085.1"/>
    <property type="molecule type" value="Genomic_DNA"/>
</dbReference>
<feature type="compositionally biased region" description="Low complexity" evidence="1">
    <location>
        <begin position="713"/>
        <end position="728"/>
    </location>
</feature>
<feature type="compositionally biased region" description="Low complexity" evidence="1">
    <location>
        <begin position="1145"/>
        <end position="1182"/>
    </location>
</feature>
<feature type="compositionally biased region" description="Basic residues" evidence="1">
    <location>
        <begin position="392"/>
        <end position="404"/>
    </location>
</feature>
<feature type="region of interest" description="Disordered" evidence="1">
    <location>
        <begin position="590"/>
        <end position="609"/>
    </location>
</feature>
<feature type="compositionally biased region" description="Basic and acidic residues" evidence="1">
    <location>
        <begin position="647"/>
        <end position="668"/>
    </location>
</feature>
<keyword evidence="2" id="KW-0812">Transmembrane</keyword>
<accession>A0AAW0ECT2</accession>
<keyword evidence="4" id="KW-1185">Reference proteome</keyword>
<feature type="compositionally biased region" description="Low complexity" evidence="1">
    <location>
        <begin position="753"/>
        <end position="768"/>
    </location>
</feature>
<proteinExistence type="predicted"/>
<feature type="compositionally biased region" description="Basic residues" evidence="1">
    <location>
        <begin position="280"/>
        <end position="291"/>
    </location>
</feature>
<feature type="compositionally biased region" description="Acidic residues" evidence="1">
    <location>
        <begin position="238"/>
        <end position="248"/>
    </location>
</feature>
<name>A0AAW0ECT2_9AGAR</name>
<dbReference type="AlphaFoldDB" id="A0AAW0ECT2"/>
<feature type="compositionally biased region" description="Low complexity" evidence="1">
    <location>
        <begin position="811"/>
        <end position="822"/>
    </location>
</feature>
<feature type="compositionally biased region" description="Polar residues" evidence="1">
    <location>
        <begin position="201"/>
        <end position="210"/>
    </location>
</feature>
<feature type="compositionally biased region" description="Low complexity" evidence="1">
    <location>
        <begin position="1224"/>
        <end position="1244"/>
    </location>
</feature>
<feature type="compositionally biased region" description="Polar residues" evidence="1">
    <location>
        <begin position="692"/>
        <end position="710"/>
    </location>
</feature>
<feature type="region of interest" description="Disordered" evidence="1">
    <location>
        <begin position="647"/>
        <end position="986"/>
    </location>
</feature>
<reference evidence="3 4" key="1">
    <citation type="journal article" date="2024" name="J Genomics">
        <title>Draft genome sequencing and assembly of Favolaschia claudopus CIRM-BRFM 2984 isolated from oak limbs.</title>
        <authorList>
            <person name="Navarro D."/>
            <person name="Drula E."/>
            <person name="Chaduli D."/>
            <person name="Cazenave R."/>
            <person name="Ahrendt S."/>
            <person name="Wang J."/>
            <person name="Lipzen A."/>
            <person name="Daum C."/>
            <person name="Barry K."/>
            <person name="Grigoriev I.V."/>
            <person name="Favel A."/>
            <person name="Rosso M.N."/>
            <person name="Martin F."/>
        </authorList>
    </citation>
    <scope>NUCLEOTIDE SEQUENCE [LARGE SCALE GENOMIC DNA]</scope>
    <source>
        <strain evidence="3 4">CIRM-BRFM 2984</strain>
    </source>
</reference>
<feature type="region of interest" description="Disordered" evidence="1">
    <location>
        <begin position="497"/>
        <end position="556"/>
    </location>
</feature>
<feature type="compositionally biased region" description="Low complexity" evidence="1">
    <location>
        <begin position="935"/>
        <end position="948"/>
    </location>
</feature>
<feature type="transmembrane region" description="Helical" evidence="2">
    <location>
        <begin position="27"/>
        <end position="48"/>
    </location>
</feature>
<feature type="compositionally biased region" description="Basic and acidic residues" evidence="1">
    <location>
        <begin position="228"/>
        <end position="237"/>
    </location>
</feature>
<feature type="compositionally biased region" description="Low complexity" evidence="1">
    <location>
        <begin position="969"/>
        <end position="986"/>
    </location>
</feature>
<feature type="region of interest" description="Disordered" evidence="1">
    <location>
        <begin position="1085"/>
        <end position="1247"/>
    </location>
</feature>
<sequence>MDYESSDILGANTLPVRTPSSMNGSGYLKITICLVVLLGVYVAAVRGWTELLKWREKSYRLSMRRQHGIPDSDHRPFNVAYAAVLRARREEEVANNRVDVDELYAEADRRAAPVDSDIRQRKNMYRISPPTWTKGAVSGLPGRHNALAPDNRFAAPSSGLPASSSFQTNFAERYNPNPAPSAHVVRFADEIQDASLPRRGSATNLTASPRKQQKRALEDYEVESDVAELPKKTRVEGDELIDGDEDAEWSLPRQRGEKRVLHDEDFEEDVADEEDENVARGRRARGKRARKVRENPDVFMTSDDGADEMDVDATESPAYTVRGKKRDAVSSFEGEEDDEEQAKKTKRKRRSSGKIKSAPAPSSSRGQKRDRDGEEEEGSEGEDGTPATSKGSSRKTKKRGKKTKEVREDDDEEAGDASKGKARAIGDQWESNGVLYKIGANGQRLRQALVKKAARRFTMPMDSQHPDKTANLEVCIETWLTEEEYKDLKSRHLLAWQDSPKGTQEPESNPPTPAAEMPSTPTPAARGKNLLWDSPASPFPVFAPSPAEKEQHRPQTHFRQSIATDVGMRVNPFDKANALHVGAEAGKSGLRNGRRVGAGRDAGSPALPGLADSTNSVAAQVPAARRTFSKWEKQDLEAKAMMKMREANQAKQKEKELKERLEREKKEAAAVPAIPRISLTPAEPAKPPAISFTPSTSSAAPQVPSFSLAPSTPAAEPSKALSAPSAPADKPQQPATNLFAPPASADKPQQSIPNFFSAPAAPQSASTPAPTPAQNPFAPKPPASQQQQPSSAPAPKPATSWAPAPAPAPANPGATTTQTTPSFWMSEAEAKANAERNAGPATLITAEMRRAEEAEKAAALAAANARTGGTPLFSFKQAPAPAAAPGSSLLSRMAPTPAAPAPAPKPAETTAAPKFSFMNNKPAGDPAKPSPSPFAAPQQQQAEPAKSPFSFKPVEQQQQQAAKPASVFAPQAQAQTQAPTANPAGAVTAPKFNFAFAAKPAAAAAAASTTSSSSLTNALGPNTNTPAAPASTPAATTTTAPAFSFAPPKPAGDKPAFGFTAPSATANAEGEKKSVFAFNSGGAGTSGPSAFGPSSGATTPSPFASGLQANPAMFGATSSPSATPAATPAASVFGTPTPKPAEASTGTTPAAPTPAPGFNFAFGGNNTASTSTTPAGTPTANPFAVKPPVFGAPSTTSVFGKPAGGEGAGTTTPQGSPFAFGSKPVSPSPFGAPAAAGAPSVFGSTATNAGTLTPSAFGFGATTPSAFGQQK</sequence>
<feature type="compositionally biased region" description="Polar residues" evidence="1">
    <location>
        <begin position="1262"/>
        <end position="1271"/>
    </location>
</feature>
<keyword evidence="2" id="KW-0472">Membrane</keyword>
<feature type="compositionally biased region" description="Basic residues" evidence="1">
    <location>
        <begin position="344"/>
        <end position="353"/>
    </location>
</feature>
<feature type="compositionally biased region" description="Acidic residues" evidence="1">
    <location>
        <begin position="304"/>
        <end position="313"/>
    </location>
</feature>
<feature type="compositionally biased region" description="Low complexity" evidence="1">
    <location>
        <begin position="1116"/>
        <end position="1131"/>
    </location>
</feature>
<protein>
    <submittedName>
        <fullName evidence="3">Uncharacterized protein</fullName>
    </submittedName>
</protein>
<feature type="compositionally biased region" description="Acidic residues" evidence="1">
    <location>
        <begin position="373"/>
        <end position="383"/>
    </location>
</feature>
<dbReference type="PRINTS" id="PR01217">
    <property type="entry name" value="PRICHEXTENSN"/>
</dbReference>
<feature type="compositionally biased region" description="Basic and acidic residues" evidence="1">
    <location>
        <begin position="847"/>
        <end position="856"/>
    </location>
</feature>
<gene>
    <name evidence="3" type="ORF">R3P38DRAFT_2833343</name>
</gene>
<comment type="caution">
    <text evidence="3">The sequence shown here is derived from an EMBL/GenBank/DDBJ whole genome shotgun (WGS) entry which is preliminary data.</text>
</comment>
<evidence type="ECO:0000256" key="1">
    <source>
        <dbReference type="SAM" id="MobiDB-lite"/>
    </source>
</evidence>
<evidence type="ECO:0000313" key="3">
    <source>
        <dbReference type="EMBL" id="KAK7062085.1"/>
    </source>
</evidence>
<feature type="region of interest" description="Disordered" evidence="1">
    <location>
        <begin position="1252"/>
        <end position="1271"/>
    </location>
</feature>
<keyword evidence="2" id="KW-1133">Transmembrane helix</keyword>
<feature type="compositionally biased region" description="Acidic residues" evidence="1">
    <location>
        <begin position="264"/>
        <end position="276"/>
    </location>
</feature>